<evidence type="ECO:0000256" key="1">
    <source>
        <dbReference type="ARBA" id="ARBA00001968"/>
    </source>
</evidence>
<dbReference type="InterPro" id="IPR029001">
    <property type="entry name" value="ITPase-like_fam"/>
</dbReference>
<sequence length="221" mass="24534">MNLSIPDNLCITLASASPRRQDLLRRIGVEPLVCPAQVDEESCGPGTIRPDTPPDEVCRQIALERARLKAAAVHPLPPTRLALASDTTVDAGGRLLDKPRSREEARTMLEHLSGITHRVHTAIIVYQDPAAPESWMEEVVTSRVTFTALSGDELEWYLACDEWRDVAGGYRIQGRAGAFVSHLEGSYEAVMGLPIHQVYSTIKRFFTVFRDESRLIQAKES</sequence>
<comment type="similarity">
    <text evidence="4">Belongs to the Maf family. YhdE subfamily.</text>
</comment>
<dbReference type="SUPFAM" id="SSF52972">
    <property type="entry name" value="ITPase-like"/>
    <property type="match status" value="1"/>
</dbReference>
<gene>
    <name evidence="5" type="ORF">AU468_13960</name>
</gene>
<feature type="site" description="Important for substrate specificity" evidence="4">
    <location>
        <position position="87"/>
    </location>
</feature>
<comment type="function">
    <text evidence="4">Nucleoside triphosphate pyrophosphatase that hydrolyzes dTTP and UTP. May have a dual role in cell division arrest and in preventing the incorporation of modified nucleotides into cellular nucleic acids.</text>
</comment>
<evidence type="ECO:0000313" key="6">
    <source>
        <dbReference type="Proteomes" id="UP000237350"/>
    </source>
</evidence>
<dbReference type="CDD" id="cd00555">
    <property type="entry name" value="Maf"/>
    <property type="match status" value="1"/>
</dbReference>
<evidence type="ECO:0000313" key="5">
    <source>
        <dbReference type="EMBL" id="POQ98317.1"/>
    </source>
</evidence>
<dbReference type="EC" id="3.6.1.9" evidence="4"/>
<keyword evidence="4" id="KW-0963">Cytoplasm</keyword>
<dbReference type="RefSeq" id="WP_103681264.1">
    <property type="nucleotide sequence ID" value="NZ_LPWH01000124.1"/>
</dbReference>
<dbReference type="HAMAP" id="MF_00528">
    <property type="entry name" value="Maf"/>
    <property type="match status" value="1"/>
</dbReference>
<comment type="caution">
    <text evidence="4">Lacks conserved residue(s) required for the propagation of feature annotation.</text>
</comment>
<feature type="site" description="Important for substrate specificity" evidence="4">
    <location>
        <position position="173"/>
    </location>
</feature>
<comment type="catalytic activity">
    <reaction evidence="4">
        <text>dTTP + H2O = dTMP + diphosphate + H(+)</text>
        <dbReference type="Rhea" id="RHEA:28534"/>
        <dbReference type="ChEBI" id="CHEBI:15377"/>
        <dbReference type="ChEBI" id="CHEBI:15378"/>
        <dbReference type="ChEBI" id="CHEBI:33019"/>
        <dbReference type="ChEBI" id="CHEBI:37568"/>
        <dbReference type="ChEBI" id="CHEBI:63528"/>
        <dbReference type="EC" id="3.6.1.9"/>
    </reaction>
</comment>
<keyword evidence="2 4" id="KW-0378">Hydrolase</keyword>
<dbReference type="InterPro" id="IPR003697">
    <property type="entry name" value="Maf-like"/>
</dbReference>
<dbReference type="NCBIfam" id="TIGR00172">
    <property type="entry name" value="maf"/>
    <property type="match status" value="1"/>
</dbReference>
<comment type="subcellular location">
    <subcellularLocation>
        <location evidence="4">Cytoplasm</location>
    </subcellularLocation>
</comment>
<dbReference type="GO" id="GO:0036218">
    <property type="term" value="F:dTTP diphosphatase activity"/>
    <property type="evidence" value="ECO:0007669"/>
    <property type="project" value="RHEA"/>
</dbReference>
<accession>A0A2S4JFH8</accession>
<comment type="caution">
    <text evidence="5">The sequence shown here is derived from an EMBL/GenBank/DDBJ whole genome shotgun (WGS) entry which is preliminary data.</text>
</comment>
<keyword evidence="6" id="KW-1185">Reference proteome</keyword>
<dbReference type="OrthoDB" id="9807767at2"/>
<dbReference type="PIRSF" id="PIRSF006305">
    <property type="entry name" value="Maf"/>
    <property type="match status" value="1"/>
</dbReference>
<evidence type="ECO:0000256" key="3">
    <source>
        <dbReference type="ARBA" id="ARBA00023080"/>
    </source>
</evidence>
<feature type="active site" description="Proton acceptor" evidence="4">
    <location>
        <position position="86"/>
    </location>
</feature>
<dbReference type="GO" id="GO:0005737">
    <property type="term" value="C:cytoplasm"/>
    <property type="evidence" value="ECO:0007669"/>
    <property type="project" value="UniProtKB-SubCell"/>
</dbReference>
<proteinExistence type="inferred from homology"/>
<evidence type="ECO:0000256" key="2">
    <source>
        <dbReference type="ARBA" id="ARBA00022801"/>
    </source>
</evidence>
<evidence type="ECO:0000256" key="4">
    <source>
        <dbReference type="HAMAP-Rule" id="MF_00528"/>
    </source>
</evidence>
<dbReference type="AlphaFoldDB" id="A0A2S4JFH8"/>
<keyword evidence="3 4" id="KW-0546">Nucleotide metabolism</keyword>
<dbReference type="Gene3D" id="3.90.950.10">
    <property type="match status" value="1"/>
</dbReference>
<dbReference type="GO" id="GO:0036221">
    <property type="term" value="F:UTP diphosphatase activity"/>
    <property type="evidence" value="ECO:0007669"/>
    <property type="project" value="RHEA"/>
</dbReference>
<dbReference type="PANTHER" id="PTHR43213:SF5">
    <property type="entry name" value="BIFUNCTIONAL DTTP_UTP PYROPHOSPHATASE_METHYLTRANSFERASE PROTEIN-RELATED"/>
    <property type="match status" value="1"/>
</dbReference>
<name>A0A2S4JFH8_9SPIO</name>
<dbReference type="Proteomes" id="UP000237350">
    <property type="component" value="Unassembled WGS sequence"/>
</dbReference>
<feature type="site" description="Important for substrate specificity" evidence="4">
    <location>
        <position position="19"/>
    </location>
</feature>
<protein>
    <recommendedName>
        <fullName evidence="4">dTTP/UTP pyrophosphatase</fullName>
        <shortName evidence="4">dTTPase/UTPase</shortName>
        <ecNumber evidence="4">3.6.1.9</ecNumber>
    </recommendedName>
    <alternativeName>
        <fullName evidence="4">Nucleoside triphosphate pyrophosphatase</fullName>
    </alternativeName>
    <alternativeName>
        <fullName evidence="4">Nucleotide pyrophosphatase</fullName>
        <shortName evidence="4">Nucleotide PPase</shortName>
    </alternativeName>
</protein>
<comment type="cofactor">
    <cofactor evidence="1 4">
        <name>a divalent metal cation</name>
        <dbReference type="ChEBI" id="CHEBI:60240"/>
    </cofactor>
</comment>
<dbReference type="EMBL" id="LPWH01000124">
    <property type="protein sequence ID" value="POQ98317.1"/>
    <property type="molecule type" value="Genomic_DNA"/>
</dbReference>
<reference evidence="6" key="1">
    <citation type="submission" date="2015-12" db="EMBL/GenBank/DDBJ databases">
        <authorList>
            <person name="Lodha T.D."/>
            <person name="Chintalapati S."/>
            <person name="Chintalapati V.R."/>
            <person name="Sravanthi T."/>
        </authorList>
    </citation>
    <scope>NUCLEOTIDE SEQUENCE [LARGE SCALE GENOMIC DNA]</scope>
    <source>
        <strain evidence="6">JC133</strain>
    </source>
</reference>
<dbReference type="GO" id="GO:0009117">
    <property type="term" value="P:nucleotide metabolic process"/>
    <property type="evidence" value="ECO:0007669"/>
    <property type="project" value="UniProtKB-KW"/>
</dbReference>
<dbReference type="PANTHER" id="PTHR43213">
    <property type="entry name" value="BIFUNCTIONAL DTTP/UTP PYROPHOSPHATASE/METHYLTRANSFERASE PROTEIN-RELATED"/>
    <property type="match status" value="1"/>
</dbReference>
<comment type="catalytic activity">
    <reaction evidence="4">
        <text>UTP + H2O = UMP + diphosphate + H(+)</text>
        <dbReference type="Rhea" id="RHEA:29395"/>
        <dbReference type="ChEBI" id="CHEBI:15377"/>
        <dbReference type="ChEBI" id="CHEBI:15378"/>
        <dbReference type="ChEBI" id="CHEBI:33019"/>
        <dbReference type="ChEBI" id="CHEBI:46398"/>
        <dbReference type="ChEBI" id="CHEBI:57865"/>
        <dbReference type="EC" id="3.6.1.9"/>
    </reaction>
</comment>
<organism evidence="5 6">
    <name type="scientific">Alkalispirochaeta sphaeroplastigenens</name>
    <dbReference type="NCBI Taxonomy" id="1187066"/>
    <lineage>
        <taxon>Bacteria</taxon>
        <taxon>Pseudomonadati</taxon>
        <taxon>Spirochaetota</taxon>
        <taxon>Spirochaetia</taxon>
        <taxon>Spirochaetales</taxon>
        <taxon>Spirochaetaceae</taxon>
        <taxon>Alkalispirochaeta</taxon>
    </lineage>
</organism>
<dbReference type="Pfam" id="PF02545">
    <property type="entry name" value="Maf"/>
    <property type="match status" value="1"/>
</dbReference>